<accession>A0A9Q3GBJ7</accession>
<dbReference type="OrthoDB" id="413122at2759"/>
<organism evidence="1 2">
    <name type="scientific">Austropuccinia psidii MF-1</name>
    <dbReference type="NCBI Taxonomy" id="1389203"/>
    <lineage>
        <taxon>Eukaryota</taxon>
        <taxon>Fungi</taxon>
        <taxon>Dikarya</taxon>
        <taxon>Basidiomycota</taxon>
        <taxon>Pucciniomycotina</taxon>
        <taxon>Pucciniomycetes</taxon>
        <taxon>Pucciniales</taxon>
        <taxon>Sphaerophragmiaceae</taxon>
        <taxon>Austropuccinia</taxon>
    </lineage>
</organism>
<dbReference type="EMBL" id="AVOT02000178">
    <property type="protein sequence ID" value="MBW0461543.1"/>
    <property type="molecule type" value="Genomic_DNA"/>
</dbReference>
<keyword evidence="2" id="KW-1185">Reference proteome</keyword>
<gene>
    <name evidence="1" type="ORF">O181_001258</name>
</gene>
<evidence type="ECO:0000313" key="1">
    <source>
        <dbReference type="EMBL" id="MBW0461543.1"/>
    </source>
</evidence>
<dbReference type="AlphaFoldDB" id="A0A9Q3GBJ7"/>
<dbReference type="Proteomes" id="UP000765509">
    <property type="component" value="Unassembled WGS sequence"/>
</dbReference>
<comment type="caution">
    <text evidence="1">The sequence shown here is derived from an EMBL/GenBank/DDBJ whole genome shotgun (WGS) entry which is preliminary data.</text>
</comment>
<evidence type="ECO:0000313" key="2">
    <source>
        <dbReference type="Proteomes" id="UP000765509"/>
    </source>
</evidence>
<proteinExistence type="predicted"/>
<protein>
    <submittedName>
        <fullName evidence="1">Uncharacterized protein</fullName>
    </submittedName>
</protein>
<sequence length="98" mass="11175">MLDKGWNPRIPLETLSKSLIEINPKDSSFRLILDKVKHNARESGNDTFNYAKKRWDKSHKVPDLQVGDLVVVSTLNFNNIKTQKKLLDSCVGAFLTFS</sequence>
<name>A0A9Q3GBJ7_9BASI</name>
<reference evidence="1" key="1">
    <citation type="submission" date="2021-03" db="EMBL/GenBank/DDBJ databases">
        <title>Draft genome sequence of rust myrtle Austropuccinia psidii MF-1, a brazilian biotype.</title>
        <authorList>
            <person name="Quecine M.C."/>
            <person name="Pachon D.M.R."/>
            <person name="Bonatelli M.L."/>
            <person name="Correr F.H."/>
            <person name="Franceschini L.M."/>
            <person name="Leite T.F."/>
            <person name="Margarido G.R.A."/>
            <person name="Almeida C.A."/>
            <person name="Ferrarezi J.A."/>
            <person name="Labate C.A."/>
        </authorList>
    </citation>
    <scope>NUCLEOTIDE SEQUENCE</scope>
    <source>
        <strain evidence="1">MF-1</strain>
    </source>
</reference>